<dbReference type="EMBL" id="MCGO01000006">
    <property type="protein sequence ID" value="ORY50854.1"/>
    <property type="molecule type" value="Genomic_DNA"/>
</dbReference>
<protein>
    <submittedName>
        <fullName evidence="1">Uncharacterized protein</fullName>
    </submittedName>
</protein>
<evidence type="ECO:0000313" key="2">
    <source>
        <dbReference type="Proteomes" id="UP000193642"/>
    </source>
</evidence>
<name>A0A1Y2CVK9_9FUNG</name>
<dbReference type="AlphaFoldDB" id="A0A1Y2CVK9"/>
<organism evidence="1 2">
    <name type="scientific">Rhizoclosmatium globosum</name>
    <dbReference type="NCBI Taxonomy" id="329046"/>
    <lineage>
        <taxon>Eukaryota</taxon>
        <taxon>Fungi</taxon>
        <taxon>Fungi incertae sedis</taxon>
        <taxon>Chytridiomycota</taxon>
        <taxon>Chytridiomycota incertae sedis</taxon>
        <taxon>Chytridiomycetes</taxon>
        <taxon>Chytridiales</taxon>
        <taxon>Chytriomycetaceae</taxon>
        <taxon>Rhizoclosmatium</taxon>
    </lineage>
</organism>
<evidence type="ECO:0000313" key="1">
    <source>
        <dbReference type="EMBL" id="ORY50854.1"/>
    </source>
</evidence>
<reference evidence="1 2" key="1">
    <citation type="submission" date="2016-07" db="EMBL/GenBank/DDBJ databases">
        <title>Pervasive Adenine N6-methylation of Active Genes in Fungi.</title>
        <authorList>
            <consortium name="DOE Joint Genome Institute"/>
            <person name="Mondo S.J."/>
            <person name="Dannebaum R.O."/>
            <person name="Kuo R.C."/>
            <person name="Labutti K."/>
            <person name="Haridas S."/>
            <person name="Kuo A."/>
            <person name="Salamov A."/>
            <person name="Ahrendt S.R."/>
            <person name="Lipzen A."/>
            <person name="Sullivan W."/>
            <person name="Andreopoulos W.B."/>
            <person name="Clum A."/>
            <person name="Lindquist E."/>
            <person name="Daum C."/>
            <person name="Ramamoorthy G.K."/>
            <person name="Gryganskyi A."/>
            <person name="Culley D."/>
            <person name="Magnuson J.K."/>
            <person name="James T.Y."/>
            <person name="O'Malley M.A."/>
            <person name="Stajich J.E."/>
            <person name="Spatafora J.W."/>
            <person name="Visel A."/>
            <person name="Grigoriev I.V."/>
        </authorList>
    </citation>
    <scope>NUCLEOTIDE SEQUENCE [LARGE SCALE GENOMIC DNA]</scope>
    <source>
        <strain evidence="1 2">JEL800</strain>
    </source>
</reference>
<sequence>MPPRKAATAPPQRAAMAAKELAKERRAEELFNYITAQKNLENEQRRRFFDDHIKKQQVVIDRVAELLEAKRVLKESEIEKARKIRLDARRLALTAIHADSVKVRGDSKRISSAHLMLASKVADPVSIHKDIEQYRKSGQPLDSILHIDPILRRNTLQNISALSMPTQVPDIINSLGAVGGDLLVSTPGTASASVGRKTSVAFQTMPADHLGYSKSVIVKY</sequence>
<keyword evidence="2" id="KW-1185">Reference proteome</keyword>
<accession>A0A1Y2CVK9</accession>
<gene>
    <name evidence="1" type="ORF">BCR33DRAFT_496889</name>
</gene>
<dbReference type="Proteomes" id="UP000193642">
    <property type="component" value="Unassembled WGS sequence"/>
</dbReference>
<proteinExistence type="predicted"/>
<comment type="caution">
    <text evidence="1">The sequence shown here is derived from an EMBL/GenBank/DDBJ whole genome shotgun (WGS) entry which is preliminary data.</text>
</comment>